<sequence length="198" mass="22320">MTFKPSTIKLSTNIITKSLGLSLILSFFSNQHLISAIPVHQLDSSCSSFCGDQYHSLKEWTSCARGCRFFSLIQILAKPQSLDATQKSCLNTCNEAYNETQLRKACSSGCRKSIEMITSAKTGHSNSEHQLLSSAEQWIHHLGMSPFEETVESPHHEFTWPFHFLNDIYKQLTDQITSSTNWIKSRSSYTLISTPPHS</sequence>
<reference evidence="9" key="2">
    <citation type="submission" date="2015-06" db="UniProtKB">
        <authorList>
            <consortium name="EnsemblMetazoa"/>
        </authorList>
    </citation>
    <scope>IDENTIFICATION</scope>
</reference>
<evidence type="ECO:0000256" key="2">
    <source>
        <dbReference type="ARBA" id="ARBA00009643"/>
    </source>
</evidence>
<evidence type="ECO:0000256" key="8">
    <source>
        <dbReference type="ARBA" id="ARBA00023180"/>
    </source>
</evidence>
<dbReference type="HOGENOM" id="CLU_1379735_0_0_1"/>
<evidence type="ECO:0000256" key="1">
    <source>
        <dbReference type="ARBA" id="ARBA00004614"/>
    </source>
</evidence>
<keyword evidence="4" id="KW-0732">Signal</keyword>
<name>T1K8G2_TETUR</name>
<evidence type="ECO:0000256" key="7">
    <source>
        <dbReference type="ARBA" id="ARBA00023136"/>
    </source>
</evidence>
<dbReference type="GO" id="GO:0000139">
    <property type="term" value="C:Golgi membrane"/>
    <property type="evidence" value="ECO:0007669"/>
    <property type="project" value="UniProtKB-SubCell"/>
</dbReference>
<keyword evidence="7" id="KW-0472">Membrane</keyword>
<keyword evidence="6" id="KW-0333">Golgi apparatus</keyword>
<evidence type="ECO:0000313" key="9">
    <source>
        <dbReference type="EnsemblMetazoa" id="tetur07g01220.1"/>
    </source>
</evidence>
<keyword evidence="8" id="KW-0325">Glycoprotein</keyword>
<organism evidence="9 10">
    <name type="scientific">Tetranychus urticae</name>
    <name type="common">Two-spotted spider mite</name>
    <dbReference type="NCBI Taxonomy" id="32264"/>
    <lineage>
        <taxon>Eukaryota</taxon>
        <taxon>Metazoa</taxon>
        <taxon>Ecdysozoa</taxon>
        <taxon>Arthropoda</taxon>
        <taxon>Chelicerata</taxon>
        <taxon>Arachnida</taxon>
        <taxon>Acari</taxon>
        <taxon>Acariformes</taxon>
        <taxon>Trombidiformes</taxon>
        <taxon>Prostigmata</taxon>
        <taxon>Eleutherengona</taxon>
        <taxon>Raphignathae</taxon>
        <taxon>Tetranychoidea</taxon>
        <taxon>Tetranychidae</taxon>
        <taxon>Tetranychus</taxon>
    </lineage>
</organism>
<evidence type="ECO:0000313" key="10">
    <source>
        <dbReference type="Proteomes" id="UP000015104"/>
    </source>
</evidence>
<accession>T1K8G2</accession>
<dbReference type="AlphaFoldDB" id="T1K8G2"/>
<keyword evidence="10" id="KW-1185">Reference proteome</keyword>
<evidence type="ECO:0000256" key="4">
    <source>
        <dbReference type="ARBA" id="ARBA00022729"/>
    </source>
</evidence>
<keyword evidence="5" id="KW-1133">Transmembrane helix</keyword>
<proteinExistence type="inferred from homology"/>
<evidence type="ECO:0000256" key="3">
    <source>
        <dbReference type="ARBA" id="ARBA00022692"/>
    </source>
</evidence>
<dbReference type="PANTHER" id="PTHR28652">
    <property type="entry name" value="TRANSMEMBRANE PROTEIN 59-LIKE PROTEIN"/>
    <property type="match status" value="1"/>
</dbReference>
<dbReference type="EMBL" id="CAEY01001874">
    <property type="status" value="NOT_ANNOTATED_CDS"/>
    <property type="molecule type" value="Genomic_DNA"/>
</dbReference>
<reference evidence="10" key="1">
    <citation type="submission" date="2011-08" db="EMBL/GenBank/DDBJ databases">
        <authorList>
            <person name="Rombauts S."/>
        </authorList>
    </citation>
    <scope>NUCLEOTIDE SEQUENCE</scope>
    <source>
        <strain evidence="10">London</strain>
    </source>
</reference>
<comment type="subcellular location">
    <subcellularLocation>
        <location evidence="1">Golgi apparatus membrane</location>
        <topology evidence="1">Single-pass type I membrane protein</topology>
    </subcellularLocation>
</comment>
<keyword evidence="3" id="KW-0812">Transmembrane</keyword>
<dbReference type="InterPro" id="IPR022065">
    <property type="entry name" value="Uncharacterised_TMEM59"/>
</dbReference>
<evidence type="ECO:0000256" key="6">
    <source>
        <dbReference type="ARBA" id="ARBA00023034"/>
    </source>
</evidence>
<dbReference type="PANTHER" id="PTHR28652:SF2">
    <property type="entry name" value="TRANSMEMBRANE PROTEIN 59-LIKE PROTEIN"/>
    <property type="match status" value="1"/>
</dbReference>
<comment type="similarity">
    <text evidence="2">Belongs to the TMEM59 family.</text>
</comment>
<protein>
    <submittedName>
        <fullName evidence="9">Uncharacterized protein</fullName>
    </submittedName>
</protein>
<evidence type="ECO:0000256" key="5">
    <source>
        <dbReference type="ARBA" id="ARBA00022989"/>
    </source>
</evidence>
<dbReference type="Pfam" id="PF12280">
    <property type="entry name" value="BSMAP"/>
    <property type="match status" value="1"/>
</dbReference>
<dbReference type="EnsemblMetazoa" id="tetur07g01220.1">
    <property type="protein sequence ID" value="tetur07g01220.1"/>
    <property type="gene ID" value="tetur07g01220"/>
</dbReference>
<dbReference type="Proteomes" id="UP000015104">
    <property type="component" value="Unassembled WGS sequence"/>
</dbReference>